<protein>
    <recommendedName>
        <fullName evidence="5">Beta-galactosidase galactose-binding domain-containing protein</fullName>
    </recommendedName>
</protein>
<dbReference type="PANTHER" id="PTHR23421">
    <property type="entry name" value="BETA-GALACTOSIDASE RELATED"/>
    <property type="match status" value="1"/>
</dbReference>
<keyword evidence="4" id="KW-0472">Membrane</keyword>
<evidence type="ECO:0000259" key="5">
    <source>
        <dbReference type="Pfam" id="PF21467"/>
    </source>
</evidence>
<evidence type="ECO:0000256" key="3">
    <source>
        <dbReference type="SAM" id="MobiDB-lite"/>
    </source>
</evidence>
<name>A0A9J6GF70_HAELO</name>
<feature type="compositionally biased region" description="Gly residues" evidence="3">
    <location>
        <begin position="286"/>
        <end position="295"/>
    </location>
</feature>
<evidence type="ECO:0000256" key="4">
    <source>
        <dbReference type="SAM" id="Phobius"/>
    </source>
</evidence>
<keyword evidence="2" id="KW-0326">Glycosidase</keyword>
<keyword evidence="7" id="KW-1185">Reference proteome</keyword>
<dbReference type="GO" id="GO:0005975">
    <property type="term" value="P:carbohydrate metabolic process"/>
    <property type="evidence" value="ECO:0007669"/>
    <property type="project" value="InterPro"/>
</dbReference>
<dbReference type="InterPro" id="IPR001944">
    <property type="entry name" value="Glycoside_Hdrlase_35"/>
</dbReference>
<dbReference type="Pfam" id="PF21467">
    <property type="entry name" value="BetaGal_gal-bd"/>
    <property type="match status" value="1"/>
</dbReference>
<keyword evidence="4" id="KW-0812">Transmembrane</keyword>
<sequence>MSPFDVVVYAATFKLQPSKTHDTFLQTDVSVKGIAFLNGFNLGRYWPLAGPQKTLYVPKTLFREENILVLVQLEEGKRTISIIWTPSHTETEVRGNARAHHLAREEASARAVVSGDEDPEERLDPPTPLTIFRSITKHYREQRHTLPPPHHLLDKREQVKCGLLQSNTYPTPPRMNLLYPQLYPSPACPNCQQARGTIYHMVLACPNHPAPQDAARLRDHPNPWKTAIRASDAEGLQPTEAESAAACDTSVTADPPPELRRLSRSPRVRRLTRRDRLHSVHSKVGITGGRKGGGPFTTRSPSPDGEARESQRQAGAVTYLQVWALGAVAVATLALPAGLLLLSYLATPDKLVHNSTSSRTENGFFSVAIAPLVSTNDSFAGIPVLP</sequence>
<evidence type="ECO:0000256" key="1">
    <source>
        <dbReference type="ARBA" id="ARBA00022801"/>
    </source>
</evidence>
<comment type="caution">
    <text evidence="6">The sequence shown here is derived from an EMBL/GenBank/DDBJ whole genome shotgun (WGS) entry which is preliminary data.</text>
</comment>
<gene>
    <name evidence="6" type="ORF">HPB48_005327</name>
</gene>
<dbReference type="GO" id="GO:0004553">
    <property type="term" value="F:hydrolase activity, hydrolyzing O-glycosyl compounds"/>
    <property type="evidence" value="ECO:0007669"/>
    <property type="project" value="InterPro"/>
</dbReference>
<dbReference type="SUPFAM" id="SSF49785">
    <property type="entry name" value="Galactose-binding domain-like"/>
    <property type="match status" value="1"/>
</dbReference>
<evidence type="ECO:0000313" key="6">
    <source>
        <dbReference type="EMBL" id="KAH9374058.1"/>
    </source>
</evidence>
<feature type="transmembrane region" description="Helical" evidence="4">
    <location>
        <begin position="322"/>
        <end position="345"/>
    </location>
</feature>
<feature type="region of interest" description="Disordered" evidence="3">
    <location>
        <begin position="109"/>
        <end position="128"/>
    </location>
</feature>
<reference evidence="6 7" key="1">
    <citation type="journal article" date="2020" name="Cell">
        <title>Large-Scale Comparative Analyses of Tick Genomes Elucidate Their Genetic Diversity and Vector Capacities.</title>
        <authorList>
            <consortium name="Tick Genome and Microbiome Consortium (TIGMIC)"/>
            <person name="Jia N."/>
            <person name="Wang J."/>
            <person name="Shi W."/>
            <person name="Du L."/>
            <person name="Sun Y."/>
            <person name="Zhan W."/>
            <person name="Jiang J.F."/>
            <person name="Wang Q."/>
            <person name="Zhang B."/>
            <person name="Ji P."/>
            <person name="Bell-Sakyi L."/>
            <person name="Cui X.M."/>
            <person name="Yuan T.T."/>
            <person name="Jiang B.G."/>
            <person name="Yang W.F."/>
            <person name="Lam T.T."/>
            <person name="Chang Q.C."/>
            <person name="Ding S.J."/>
            <person name="Wang X.J."/>
            <person name="Zhu J.G."/>
            <person name="Ruan X.D."/>
            <person name="Zhao L."/>
            <person name="Wei J.T."/>
            <person name="Ye R.Z."/>
            <person name="Que T.C."/>
            <person name="Du C.H."/>
            <person name="Zhou Y.H."/>
            <person name="Cheng J.X."/>
            <person name="Dai P.F."/>
            <person name="Guo W.B."/>
            <person name="Han X.H."/>
            <person name="Huang E.J."/>
            <person name="Li L.F."/>
            <person name="Wei W."/>
            <person name="Gao Y.C."/>
            <person name="Liu J.Z."/>
            <person name="Shao H.Z."/>
            <person name="Wang X."/>
            <person name="Wang C.C."/>
            <person name="Yang T.C."/>
            <person name="Huo Q.B."/>
            <person name="Li W."/>
            <person name="Chen H.Y."/>
            <person name="Chen S.E."/>
            <person name="Zhou L.G."/>
            <person name="Ni X.B."/>
            <person name="Tian J.H."/>
            <person name="Sheng Y."/>
            <person name="Liu T."/>
            <person name="Pan Y.S."/>
            <person name="Xia L.Y."/>
            <person name="Li J."/>
            <person name="Zhao F."/>
            <person name="Cao W.C."/>
        </authorList>
    </citation>
    <scope>NUCLEOTIDE SEQUENCE [LARGE SCALE GENOMIC DNA]</scope>
    <source>
        <strain evidence="6">HaeL-2018</strain>
    </source>
</reference>
<feature type="region of interest" description="Disordered" evidence="3">
    <location>
        <begin position="284"/>
        <end position="310"/>
    </location>
</feature>
<evidence type="ECO:0000313" key="7">
    <source>
        <dbReference type="Proteomes" id="UP000821853"/>
    </source>
</evidence>
<accession>A0A9J6GF70</accession>
<dbReference type="InterPro" id="IPR008979">
    <property type="entry name" value="Galactose-bd-like_sf"/>
</dbReference>
<dbReference type="InterPro" id="IPR048913">
    <property type="entry name" value="BetaGal_gal-bd"/>
</dbReference>
<keyword evidence="1" id="KW-0378">Hydrolase</keyword>
<dbReference type="Proteomes" id="UP000821853">
    <property type="component" value="Chromosome 4"/>
</dbReference>
<dbReference type="OrthoDB" id="1657402at2759"/>
<dbReference type="VEuPathDB" id="VectorBase:HLOH_059134"/>
<feature type="region of interest" description="Disordered" evidence="3">
    <location>
        <begin position="232"/>
        <end position="269"/>
    </location>
</feature>
<dbReference type="Gene3D" id="2.60.120.260">
    <property type="entry name" value="Galactose-binding domain-like"/>
    <property type="match status" value="1"/>
</dbReference>
<dbReference type="EMBL" id="JABSTR010000006">
    <property type="protein sequence ID" value="KAH9374058.1"/>
    <property type="molecule type" value="Genomic_DNA"/>
</dbReference>
<keyword evidence="4" id="KW-1133">Transmembrane helix</keyword>
<dbReference type="AlphaFoldDB" id="A0A9J6GF70"/>
<proteinExistence type="predicted"/>
<organism evidence="6 7">
    <name type="scientific">Haemaphysalis longicornis</name>
    <name type="common">Bush tick</name>
    <dbReference type="NCBI Taxonomy" id="44386"/>
    <lineage>
        <taxon>Eukaryota</taxon>
        <taxon>Metazoa</taxon>
        <taxon>Ecdysozoa</taxon>
        <taxon>Arthropoda</taxon>
        <taxon>Chelicerata</taxon>
        <taxon>Arachnida</taxon>
        <taxon>Acari</taxon>
        <taxon>Parasitiformes</taxon>
        <taxon>Ixodida</taxon>
        <taxon>Ixodoidea</taxon>
        <taxon>Ixodidae</taxon>
        <taxon>Haemaphysalinae</taxon>
        <taxon>Haemaphysalis</taxon>
    </lineage>
</organism>
<feature type="domain" description="Beta-galactosidase galactose-binding" evidence="5">
    <location>
        <begin position="7"/>
        <end position="64"/>
    </location>
</feature>
<evidence type="ECO:0000256" key="2">
    <source>
        <dbReference type="ARBA" id="ARBA00023295"/>
    </source>
</evidence>